<evidence type="ECO:0000259" key="8">
    <source>
        <dbReference type="PROSITE" id="PS50110"/>
    </source>
</evidence>
<keyword evidence="5" id="KW-0804">Transcription</keyword>
<dbReference type="CDD" id="cd00383">
    <property type="entry name" value="trans_reg_C"/>
    <property type="match status" value="1"/>
</dbReference>
<evidence type="ECO:0000256" key="4">
    <source>
        <dbReference type="ARBA" id="ARBA00023125"/>
    </source>
</evidence>
<keyword evidence="4 7" id="KW-0238">DNA-binding</keyword>
<dbReference type="GO" id="GO:0000156">
    <property type="term" value="F:phosphorelay response regulator activity"/>
    <property type="evidence" value="ECO:0007669"/>
    <property type="project" value="TreeGrafter"/>
</dbReference>
<proteinExistence type="predicted"/>
<dbReference type="GO" id="GO:0005829">
    <property type="term" value="C:cytosol"/>
    <property type="evidence" value="ECO:0007669"/>
    <property type="project" value="TreeGrafter"/>
</dbReference>
<evidence type="ECO:0000256" key="2">
    <source>
        <dbReference type="ARBA" id="ARBA00023012"/>
    </source>
</evidence>
<dbReference type="GO" id="GO:0006355">
    <property type="term" value="P:regulation of DNA-templated transcription"/>
    <property type="evidence" value="ECO:0007669"/>
    <property type="project" value="InterPro"/>
</dbReference>
<dbReference type="FunFam" id="3.40.50.2300:FF:000001">
    <property type="entry name" value="DNA-binding response regulator PhoB"/>
    <property type="match status" value="1"/>
</dbReference>
<keyword evidence="1 6" id="KW-0597">Phosphoprotein</keyword>
<dbReference type="Pfam" id="PF00486">
    <property type="entry name" value="Trans_reg_C"/>
    <property type="match status" value="1"/>
</dbReference>
<evidence type="ECO:0000256" key="6">
    <source>
        <dbReference type="PROSITE-ProRule" id="PRU00169"/>
    </source>
</evidence>
<evidence type="ECO:0000256" key="5">
    <source>
        <dbReference type="ARBA" id="ARBA00023163"/>
    </source>
</evidence>
<dbReference type="InterPro" id="IPR001867">
    <property type="entry name" value="OmpR/PhoB-type_DNA-bd"/>
</dbReference>
<dbReference type="GO" id="GO:0000976">
    <property type="term" value="F:transcription cis-regulatory region binding"/>
    <property type="evidence" value="ECO:0007669"/>
    <property type="project" value="TreeGrafter"/>
</dbReference>
<dbReference type="STRING" id="360411.AC812_02690"/>
<dbReference type="RefSeq" id="WP_061914349.1">
    <property type="nucleotide sequence ID" value="NZ_DF967971.1"/>
</dbReference>
<dbReference type="EMBL" id="LGHJ01000008">
    <property type="protein sequence ID" value="KPL77771.1"/>
    <property type="molecule type" value="Genomic_DNA"/>
</dbReference>
<accession>A0A0P6XWF2</accession>
<reference evidence="10 11" key="1">
    <citation type="submission" date="2015-07" db="EMBL/GenBank/DDBJ databases">
        <title>Draft genome of Bellilinea caldifistulae DSM 17877.</title>
        <authorList>
            <person name="Hemp J."/>
            <person name="Ward L.M."/>
            <person name="Pace L.A."/>
            <person name="Fischer W.W."/>
        </authorList>
    </citation>
    <scope>NUCLEOTIDE SEQUENCE [LARGE SCALE GENOMIC DNA]</scope>
    <source>
        <strain evidence="10 11">GOMI-1</strain>
    </source>
</reference>
<keyword evidence="3" id="KW-0805">Transcription regulation</keyword>
<dbReference type="SMART" id="SM00448">
    <property type="entry name" value="REC"/>
    <property type="match status" value="1"/>
</dbReference>
<feature type="modified residue" description="4-aspartylphosphate" evidence="6">
    <location>
        <position position="51"/>
    </location>
</feature>
<evidence type="ECO:0000313" key="10">
    <source>
        <dbReference type="EMBL" id="KPL77771.1"/>
    </source>
</evidence>
<evidence type="ECO:0000313" key="11">
    <source>
        <dbReference type="Proteomes" id="UP000050514"/>
    </source>
</evidence>
<evidence type="ECO:0000256" key="1">
    <source>
        <dbReference type="ARBA" id="ARBA00022553"/>
    </source>
</evidence>
<organism evidence="10 11">
    <name type="scientific">Bellilinea caldifistulae</name>
    <dbReference type="NCBI Taxonomy" id="360411"/>
    <lineage>
        <taxon>Bacteria</taxon>
        <taxon>Bacillati</taxon>
        <taxon>Chloroflexota</taxon>
        <taxon>Anaerolineae</taxon>
        <taxon>Anaerolineales</taxon>
        <taxon>Anaerolineaceae</taxon>
        <taxon>Bellilinea</taxon>
    </lineage>
</organism>
<evidence type="ECO:0000256" key="7">
    <source>
        <dbReference type="PROSITE-ProRule" id="PRU01091"/>
    </source>
</evidence>
<keyword evidence="2" id="KW-0902">Two-component regulatory system</keyword>
<dbReference type="PANTHER" id="PTHR48111:SF36">
    <property type="entry name" value="TRANSCRIPTIONAL REGULATORY PROTEIN CUTR"/>
    <property type="match status" value="1"/>
</dbReference>
<dbReference type="Proteomes" id="UP000050514">
    <property type="component" value="Unassembled WGS sequence"/>
</dbReference>
<dbReference type="PROSITE" id="PS50110">
    <property type="entry name" value="RESPONSE_REGULATORY"/>
    <property type="match status" value="1"/>
</dbReference>
<feature type="domain" description="OmpR/PhoB-type" evidence="9">
    <location>
        <begin position="124"/>
        <end position="223"/>
    </location>
</feature>
<evidence type="ECO:0000259" key="9">
    <source>
        <dbReference type="PROSITE" id="PS51755"/>
    </source>
</evidence>
<dbReference type="Gene3D" id="1.10.10.10">
    <property type="entry name" value="Winged helix-like DNA-binding domain superfamily/Winged helix DNA-binding domain"/>
    <property type="match status" value="1"/>
</dbReference>
<dbReference type="OrthoDB" id="152576at2"/>
<sequence length="229" mass="26176">MKLLIIEDEVDFANALARGLRKLGYAVDLAADGEQGLELAEVNEYDLLILDLNLPGMDGLDICRQLRTKQPQLLILMLTARSRLEDKVAGLDLGADDYLIKPFHFEELVARIRALMRRDLRVREPILRAGELKLDPASRTAWQGKRRLELTRKELAILEYLMRNPGKVVSQEELIEHVWSEDVNLFTASVRTHIHSLRRKLGDTAKKPRFIETVTGQGYRLLVPEEDLS</sequence>
<dbReference type="CDD" id="cd19935">
    <property type="entry name" value="REC_OmpR_CusR-like"/>
    <property type="match status" value="1"/>
</dbReference>
<keyword evidence="11" id="KW-1185">Reference proteome</keyword>
<dbReference type="PANTHER" id="PTHR48111">
    <property type="entry name" value="REGULATOR OF RPOS"/>
    <property type="match status" value="1"/>
</dbReference>
<dbReference type="Gene3D" id="3.40.50.2300">
    <property type="match status" value="1"/>
</dbReference>
<name>A0A0P6XWF2_9CHLR</name>
<dbReference type="InterPro" id="IPR036388">
    <property type="entry name" value="WH-like_DNA-bd_sf"/>
</dbReference>
<dbReference type="GO" id="GO:0032993">
    <property type="term" value="C:protein-DNA complex"/>
    <property type="evidence" value="ECO:0007669"/>
    <property type="project" value="TreeGrafter"/>
</dbReference>
<feature type="DNA-binding region" description="OmpR/PhoB-type" evidence="7">
    <location>
        <begin position="124"/>
        <end position="223"/>
    </location>
</feature>
<comment type="caution">
    <text evidence="10">The sequence shown here is derived from an EMBL/GenBank/DDBJ whole genome shotgun (WGS) entry which is preliminary data.</text>
</comment>
<dbReference type="Pfam" id="PF00072">
    <property type="entry name" value="Response_reg"/>
    <property type="match status" value="1"/>
</dbReference>
<dbReference type="AlphaFoldDB" id="A0A0P6XWF2"/>
<dbReference type="InterPro" id="IPR001789">
    <property type="entry name" value="Sig_transdc_resp-reg_receiver"/>
</dbReference>
<dbReference type="SUPFAM" id="SSF52172">
    <property type="entry name" value="CheY-like"/>
    <property type="match status" value="1"/>
</dbReference>
<evidence type="ECO:0000256" key="3">
    <source>
        <dbReference type="ARBA" id="ARBA00023015"/>
    </source>
</evidence>
<protein>
    <submittedName>
        <fullName evidence="10">Chemotaxis protein CheY</fullName>
    </submittedName>
</protein>
<dbReference type="InterPro" id="IPR011006">
    <property type="entry name" value="CheY-like_superfamily"/>
</dbReference>
<dbReference type="SMART" id="SM00862">
    <property type="entry name" value="Trans_reg_C"/>
    <property type="match status" value="1"/>
</dbReference>
<dbReference type="InterPro" id="IPR039420">
    <property type="entry name" value="WalR-like"/>
</dbReference>
<gene>
    <name evidence="10" type="ORF">AC812_02690</name>
</gene>
<dbReference type="PROSITE" id="PS51755">
    <property type="entry name" value="OMPR_PHOB"/>
    <property type="match status" value="1"/>
</dbReference>
<dbReference type="Gene3D" id="6.10.250.690">
    <property type="match status" value="1"/>
</dbReference>
<feature type="domain" description="Response regulatory" evidence="8">
    <location>
        <begin position="2"/>
        <end position="116"/>
    </location>
</feature>